<name>M2ZYC4_PSEFD</name>
<protein>
    <submittedName>
        <fullName evidence="3">Uncharacterized protein</fullName>
    </submittedName>
</protein>
<feature type="compositionally biased region" description="Basic and acidic residues" evidence="1">
    <location>
        <begin position="350"/>
        <end position="368"/>
    </location>
</feature>
<feature type="chain" id="PRO_5004030963" evidence="2">
    <location>
        <begin position="34"/>
        <end position="834"/>
    </location>
</feature>
<proteinExistence type="predicted"/>
<evidence type="ECO:0000256" key="1">
    <source>
        <dbReference type="SAM" id="MobiDB-lite"/>
    </source>
</evidence>
<evidence type="ECO:0000313" key="4">
    <source>
        <dbReference type="Proteomes" id="UP000016932"/>
    </source>
</evidence>
<gene>
    <name evidence="3" type="ORF">MYCFIDRAFT_180263</name>
</gene>
<dbReference type="KEGG" id="pfj:MYCFIDRAFT_180263"/>
<feature type="region of interest" description="Disordered" evidence="1">
    <location>
        <begin position="344"/>
        <end position="379"/>
    </location>
</feature>
<dbReference type="RefSeq" id="XP_007932330.1">
    <property type="nucleotide sequence ID" value="XM_007934139.1"/>
</dbReference>
<evidence type="ECO:0000313" key="3">
    <source>
        <dbReference type="EMBL" id="EME77116.1"/>
    </source>
</evidence>
<keyword evidence="4" id="KW-1185">Reference proteome</keyword>
<reference evidence="3 4" key="1">
    <citation type="journal article" date="2012" name="PLoS Pathog.">
        <title>Diverse lifestyles and strategies of plant pathogenesis encoded in the genomes of eighteen Dothideomycetes fungi.</title>
        <authorList>
            <person name="Ohm R.A."/>
            <person name="Feau N."/>
            <person name="Henrissat B."/>
            <person name="Schoch C.L."/>
            <person name="Horwitz B.A."/>
            <person name="Barry K.W."/>
            <person name="Condon B.J."/>
            <person name="Copeland A.C."/>
            <person name="Dhillon B."/>
            <person name="Glaser F."/>
            <person name="Hesse C.N."/>
            <person name="Kosti I."/>
            <person name="LaButti K."/>
            <person name="Lindquist E.A."/>
            <person name="Lucas S."/>
            <person name="Salamov A.A."/>
            <person name="Bradshaw R.E."/>
            <person name="Ciuffetti L."/>
            <person name="Hamelin R.C."/>
            <person name="Kema G.H.J."/>
            <person name="Lawrence C."/>
            <person name="Scott J.A."/>
            <person name="Spatafora J.W."/>
            <person name="Turgeon B.G."/>
            <person name="de Wit P.J.G.M."/>
            <person name="Zhong S."/>
            <person name="Goodwin S.B."/>
            <person name="Grigoriev I.V."/>
        </authorList>
    </citation>
    <scope>NUCLEOTIDE SEQUENCE [LARGE SCALE GENOMIC DNA]</scope>
    <source>
        <strain evidence="3 4">CIRAD86</strain>
    </source>
</reference>
<dbReference type="HOGENOM" id="CLU_340430_0_0_1"/>
<keyword evidence="2" id="KW-0732">Signal</keyword>
<sequence length="834" mass="91690">MLRPKPCLFLCLMICLIPCLMPCLAPWLGPAFAFPPSRLFLKPPVGTSTPSPKTPPQRLPSMRSLSSLMSAIHRQKYEEWSRGWFLEGPADRVDADANLAGYDVSGRYHIRCRHTQNRRSRMAFDFLGTVRASYEFKSLTWSEVSGMMTCCLKFFGRPPPRPLTSSAGTTRSFPGRKQCYARNPSGRLLFTINCAHLLDGPSAIESPARKTPALCISMSKNPPFSTTFCTLSNSWSASLANIMTVPHVLRPSYANWNLVSSLSMETNRRTSDVAIPGPTSHRSVGNICYSSTEASCHFRAHSESQDRAVPSFLVKIVAVGREWSEFMRSQVRIFISSHGLPQAGSAIHHPSTERADSAARSPTKEPKTSHPSAPGEECLGNIDPSVHMEGLITEHLKQELTDIQGIVRDDFYICRRSTNERMLLIPTDCPLLESGRSRGRTCASYHDEWNSLPTLYLYCVWDGQVCQRYIASGQGARYLMSSALPWLFISLRATQHIQLISFPNRPACRASIANLMLCVNKGSWAQPLLGQELAENCSIPVGMIQIPNESGRHGKRAPIGEVRLGYLPRPGSFQSIPATFSPRISQLALPRLSASSSSTVGRRWDVVAWSRNTSSPRAEESTLFRLRSATGADRKDQEMFDDSHPVMLEISITASPGRWDAHESQNQLENQAPAALIGSMETSQTGRSFLPILPSDPIEHRGPDQRNEDGISACSTVTGSLPPSNICTSLQSEQFTDARTVSPISSTSEAWNCVPGAVLETSTPPISPVAYSEVTGMGACIEETANIRATRWSSVLSTAKSVIEAGGRQQAVVSVLQSRHFILHRIADSVVIAE</sequence>
<accession>M2ZYC4</accession>
<dbReference type="VEuPathDB" id="FungiDB:MYCFIDRAFT_180263"/>
<evidence type="ECO:0000256" key="2">
    <source>
        <dbReference type="SAM" id="SignalP"/>
    </source>
</evidence>
<feature type="signal peptide" evidence="2">
    <location>
        <begin position="1"/>
        <end position="33"/>
    </location>
</feature>
<dbReference type="GeneID" id="19334353"/>
<organism evidence="3 4">
    <name type="scientific">Pseudocercospora fijiensis (strain CIRAD86)</name>
    <name type="common">Black leaf streak disease fungus</name>
    <name type="synonym">Mycosphaerella fijiensis</name>
    <dbReference type="NCBI Taxonomy" id="383855"/>
    <lineage>
        <taxon>Eukaryota</taxon>
        <taxon>Fungi</taxon>
        <taxon>Dikarya</taxon>
        <taxon>Ascomycota</taxon>
        <taxon>Pezizomycotina</taxon>
        <taxon>Dothideomycetes</taxon>
        <taxon>Dothideomycetidae</taxon>
        <taxon>Mycosphaerellales</taxon>
        <taxon>Mycosphaerellaceae</taxon>
        <taxon>Pseudocercospora</taxon>
    </lineage>
</organism>
<dbReference type="EMBL" id="KB446569">
    <property type="protein sequence ID" value="EME77116.1"/>
    <property type="molecule type" value="Genomic_DNA"/>
</dbReference>
<dbReference type="Proteomes" id="UP000016932">
    <property type="component" value="Unassembled WGS sequence"/>
</dbReference>
<dbReference type="AlphaFoldDB" id="M2ZYC4"/>